<keyword evidence="2" id="KW-0963">Cytoplasm</keyword>
<gene>
    <name evidence="2" type="primary">murE</name>
    <name evidence="6" type="ORF">LG368_05785</name>
</gene>
<dbReference type="GO" id="GO:0071555">
    <property type="term" value="P:cell wall organization"/>
    <property type="evidence" value="ECO:0007669"/>
    <property type="project" value="UniProtKB-KW"/>
</dbReference>
<feature type="binding site" evidence="2">
    <location>
        <begin position="117"/>
        <end position="123"/>
    </location>
    <ligand>
        <name>ATP</name>
        <dbReference type="ChEBI" id="CHEBI:30616"/>
    </ligand>
</feature>
<name>A0A9X1IKY5_9GAMM</name>
<keyword evidence="2 3" id="KW-0133">Cell shape</keyword>
<feature type="binding site" evidence="2">
    <location>
        <position position="466"/>
    </location>
    <ligand>
        <name>meso-2,6-diaminopimelate</name>
        <dbReference type="ChEBI" id="CHEBI:57791"/>
    </ligand>
</feature>
<keyword evidence="2 3" id="KW-0961">Cell wall biogenesis/degradation</keyword>
<feature type="binding site" evidence="2">
    <location>
        <position position="38"/>
    </location>
    <ligand>
        <name>UDP-N-acetyl-alpha-D-muramoyl-L-alanyl-D-glutamate</name>
        <dbReference type="ChEBI" id="CHEBI:83900"/>
    </ligand>
</feature>
<dbReference type="InterPro" id="IPR004101">
    <property type="entry name" value="Mur_ligase_C"/>
</dbReference>
<keyword evidence="2 3" id="KW-0131">Cell cycle</keyword>
<dbReference type="Gene3D" id="3.40.1390.10">
    <property type="entry name" value="MurE/MurF, N-terminal domain"/>
    <property type="match status" value="1"/>
</dbReference>
<feature type="short sequence motif" description="Meso-diaminopimelate recognition motif" evidence="2">
    <location>
        <begin position="411"/>
        <end position="414"/>
    </location>
</feature>
<dbReference type="SUPFAM" id="SSF53244">
    <property type="entry name" value="MurD-like peptide ligases, peptide-binding domain"/>
    <property type="match status" value="1"/>
</dbReference>
<evidence type="ECO:0000313" key="6">
    <source>
        <dbReference type="EMBL" id="MCB5161409.1"/>
    </source>
</evidence>
<dbReference type="HAMAP" id="MF_00208">
    <property type="entry name" value="MurE"/>
    <property type="match status" value="1"/>
</dbReference>
<dbReference type="EC" id="6.3.2.13" evidence="2"/>
<dbReference type="GO" id="GO:0008765">
    <property type="term" value="F:UDP-N-acetylmuramoylalanyl-D-glutamate-2,6-diaminopimelate ligase activity"/>
    <property type="evidence" value="ECO:0007669"/>
    <property type="project" value="UniProtKB-UniRule"/>
</dbReference>
<dbReference type="Proteomes" id="UP001139095">
    <property type="component" value="Unassembled WGS sequence"/>
</dbReference>
<comment type="similarity">
    <text evidence="1 2">Belongs to the MurCDEF family. MurE subfamily.</text>
</comment>
<feature type="binding site" evidence="2">
    <location>
        <position position="186"/>
    </location>
    <ligand>
        <name>UDP-N-acetyl-alpha-D-muramoyl-L-alanyl-D-glutamate</name>
        <dbReference type="ChEBI" id="CHEBI:83900"/>
    </ligand>
</feature>
<dbReference type="PANTHER" id="PTHR23135">
    <property type="entry name" value="MUR LIGASE FAMILY MEMBER"/>
    <property type="match status" value="1"/>
</dbReference>
<reference evidence="6" key="1">
    <citation type="submission" date="2021-10" db="EMBL/GenBank/DDBJ databases">
        <title>Marinomonas pontica sp. nov., isolated from the Black Sea.</title>
        <authorList>
            <person name="Zhao L.-H."/>
            <person name="Xue J.-H."/>
        </authorList>
    </citation>
    <scope>NUCLEOTIDE SEQUENCE</scope>
    <source>
        <strain evidence="6">E8</strain>
    </source>
</reference>
<comment type="function">
    <text evidence="2">Catalyzes the addition of meso-diaminopimelic acid to the nucleotide precursor UDP-N-acetylmuramoyl-L-alanyl-D-glutamate (UMAG) in the biosynthesis of bacterial cell-wall peptidoglycan.</text>
</comment>
<dbReference type="SUPFAM" id="SSF53623">
    <property type="entry name" value="MurD-like peptide ligases, catalytic domain"/>
    <property type="match status" value="1"/>
</dbReference>
<feature type="domain" description="Mur ligase central" evidence="5">
    <location>
        <begin position="115"/>
        <end position="315"/>
    </location>
</feature>
<dbReference type="GO" id="GO:0005737">
    <property type="term" value="C:cytoplasm"/>
    <property type="evidence" value="ECO:0007669"/>
    <property type="project" value="UniProtKB-SubCell"/>
</dbReference>
<evidence type="ECO:0000256" key="2">
    <source>
        <dbReference type="HAMAP-Rule" id="MF_00208"/>
    </source>
</evidence>
<dbReference type="EMBL" id="JAJATW010000006">
    <property type="protein sequence ID" value="MCB5161409.1"/>
    <property type="molecule type" value="Genomic_DNA"/>
</dbReference>
<comment type="PTM">
    <text evidence="2">Carboxylation is probably crucial for Mg(2+) binding and, consequently, for the gamma-phosphate positioning of ATP.</text>
</comment>
<feature type="binding site" evidence="2">
    <location>
        <position position="158"/>
    </location>
    <ligand>
        <name>UDP-N-acetyl-alpha-D-muramoyl-L-alanyl-D-glutamate</name>
        <dbReference type="ChEBI" id="CHEBI:83900"/>
    </ligand>
</feature>
<dbReference type="NCBIfam" id="TIGR01085">
    <property type="entry name" value="murE"/>
    <property type="match status" value="1"/>
</dbReference>
<comment type="caution">
    <text evidence="6">The sequence shown here is derived from an EMBL/GenBank/DDBJ whole genome shotgun (WGS) entry which is preliminary data.</text>
</comment>
<evidence type="ECO:0000259" key="5">
    <source>
        <dbReference type="Pfam" id="PF08245"/>
    </source>
</evidence>
<comment type="caution">
    <text evidence="2">Lacks conserved residue(s) required for the propagation of feature annotation.</text>
</comment>
<evidence type="ECO:0000256" key="1">
    <source>
        <dbReference type="ARBA" id="ARBA00005898"/>
    </source>
</evidence>
<evidence type="ECO:0000313" key="7">
    <source>
        <dbReference type="Proteomes" id="UP001139095"/>
    </source>
</evidence>
<dbReference type="NCBIfam" id="NF001126">
    <property type="entry name" value="PRK00139.1-4"/>
    <property type="match status" value="1"/>
</dbReference>
<evidence type="ECO:0000259" key="4">
    <source>
        <dbReference type="Pfam" id="PF02875"/>
    </source>
</evidence>
<feature type="domain" description="Mur ligase C-terminal" evidence="4">
    <location>
        <begin position="338"/>
        <end position="464"/>
    </location>
</feature>
<dbReference type="Gene3D" id="3.40.1190.10">
    <property type="entry name" value="Mur-like, catalytic domain"/>
    <property type="match status" value="1"/>
</dbReference>
<dbReference type="GO" id="GO:0051301">
    <property type="term" value="P:cell division"/>
    <property type="evidence" value="ECO:0007669"/>
    <property type="project" value="UniProtKB-KW"/>
</dbReference>
<proteinExistence type="inferred from homology"/>
<dbReference type="GO" id="GO:0000287">
    <property type="term" value="F:magnesium ion binding"/>
    <property type="evidence" value="ECO:0007669"/>
    <property type="project" value="UniProtKB-UniRule"/>
</dbReference>
<dbReference type="RefSeq" id="WP_226753786.1">
    <property type="nucleotide sequence ID" value="NZ_JAJATW010000006.1"/>
</dbReference>
<dbReference type="Gene3D" id="3.90.190.20">
    <property type="entry name" value="Mur ligase, C-terminal domain"/>
    <property type="match status" value="1"/>
</dbReference>
<keyword evidence="2" id="KW-0460">Magnesium</keyword>
<feature type="binding site" evidence="2">
    <location>
        <begin position="411"/>
        <end position="414"/>
    </location>
    <ligand>
        <name>meso-2,6-diaminopimelate</name>
        <dbReference type="ChEBI" id="CHEBI:57791"/>
    </ligand>
</feature>
<dbReference type="SUPFAM" id="SSF63418">
    <property type="entry name" value="MurE/MurF N-terminal domain"/>
    <property type="match status" value="1"/>
</dbReference>
<sequence>MNGFTRKNLYHAAGMAAETKISQSSFVPAIYTHIETDSRQVDDKCVFFALPGIASNGWDYLDDVAALGCTIAVVPAHLALQEKGIELIRVEDPASLMITCLQRFFGSLPAKALAVTGTNGKSSICFYIAQLANSLGFHAGLVGTFGVGGLDALQEAKQTTPDLLSMHRLLMDMRKTGVDLVAFEASSHALDQGRIEGVPFQTAVFSNLSRDHLDYHGDMAHYAEAKQRLFAFDSVDQAVFCLDDDYCEFMASAASQKTRYYYSEQNVRADFFTKQLAFEPTGCRFVLCHPEGESEVFLPLLGRFNIQNALAALASLWPDASDKRMLIKGLSTLKGAPGRMEKIHRENAPLVVVDYAHTPDALQVALQALKEHSKRRLICVFGCGGDRDRGKRPLMMSVALEHADYVWLTSDNPRTEAVEQIFSDTLSQVQEGASFSFETDRHHAISQAILSASPDDMILIAGKGHETYQDINGTKYHFDDREVALAAMETYVN</sequence>
<keyword evidence="2" id="KW-0547">Nucleotide-binding</keyword>
<keyword evidence="2 3" id="KW-0573">Peptidoglycan synthesis</keyword>
<comment type="pathway">
    <text evidence="2 3">Cell wall biogenesis; peptidoglycan biosynthesis.</text>
</comment>
<keyword evidence="2 6" id="KW-0436">Ligase</keyword>
<dbReference type="GO" id="GO:0009252">
    <property type="term" value="P:peptidoglycan biosynthetic process"/>
    <property type="evidence" value="ECO:0007669"/>
    <property type="project" value="UniProtKB-UniRule"/>
</dbReference>
<comment type="subcellular location">
    <subcellularLocation>
        <location evidence="2 3">Cytoplasm</location>
    </subcellularLocation>
</comment>
<dbReference type="InterPro" id="IPR035911">
    <property type="entry name" value="MurE/MurF_N"/>
</dbReference>
<dbReference type="InterPro" id="IPR036565">
    <property type="entry name" value="Mur-like_cat_sf"/>
</dbReference>
<comment type="cofactor">
    <cofactor evidence="2">
        <name>Mg(2+)</name>
        <dbReference type="ChEBI" id="CHEBI:18420"/>
    </cofactor>
</comment>
<feature type="binding site" evidence="2">
    <location>
        <position position="462"/>
    </location>
    <ligand>
        <name>meso-2,6-diaminopimelate</name>
        <dbReference type="ChEBI" id="CHEBI:57791"/>
    </ligand>
</feature>
<dbReference type="Pfam" id="PF08245">
    <property type="entry name" value="Mur_ligase_M"/>
    <property type="match status" value="1"/>
</dbReference>
<dbReference type="PANTHER" id="PTHR23135:SF4">
    <property type="entry name" value="UDP-N-ACETYLMURAMOYL-L-ALANYL-D-GLUTAMATE--2,6-DIAMINOPIMELATE LIGASE MURE HOMOLOG, CHLOROPLASTIC"/>
    <property type="match status" value="1"/>
</dbReference>
<feature type="binding site" evidence="2">
    <location>
        <position position="387"/>
    </location>
    <ligand>
        <name>meso-2,6-diaminopimelate</name>
        <dbReference type="ChEBI" id="CHEBI:57791"/>
    </ligand>
</feature>
<feature type="binding site" evidence="2">
    <location>
        <begin position="159"/>
        <end position="160"/>
    </location>
    <ligand>
        <name>UDP-N-acetyl-alpha-D-muramoyl-L-alanyl-D-glutamate</name>
        <dbReference type="ChEBI" id="CHEBI:83900"/>
    </ligand>
</feature>
<dbReference type="GO" id="GO:0005524">
    <property type="term" value="F:ATP binding"/>
    <property type="evidence" value="ECO:0007669"/>
    <property type="project" value="UniProtKB-UniRule"/>
</dbReference>
<keyword evidence="2 3" id="KW-0132">Cell division</keyword>
<dbReference type="NCBIfam" id="NF001124">
    <property type="entry name" value="PRK00139.1-2"/>
    <property type="match status" value="1"/>
</dbReference>
<feature type="binding site" evidence="2">
    <location>
        <position position="194"/>
    </location>
    <ligand>
        <name>UDP-N-acetyl-alpha-D-muramoyl-L-alanyl-D-glutamate</name>
        <dbReference type="ChEBI" id="CHEBI:83900"/>
    </ligand>
</feature>
<keyword evidence="7" id="KW-1185">Reference proteome</keyword>
<feature type="binding site" evidence="2">
    <location>
        <position position="192"/>
    </location>
    <ligand>
        <name>UDP-N-acetyl-alpha-D-muramoyl-L-alanyl-D-glutamate</name>
        <dbReference type="ChEBI" id="CHEBI:83900"/>
    </ligand>
</feature>
<dbReference type="InterPro" id="IPR036615">
    <property type="entry name" value="Mur_ligase_C_dom_sf"/>
</dbReference>
<protein>
    <recommendedName>
        <fullName evidence="2">UDP-N-acetylmuramoyl-L-alanyl-D-glutamate--2,6-diaminopimelate ligase</fullName>
        <ecNumber evidence="2">6.3.2.13</ecNumber>
    </recommendedName>
    <alternativeName>
        <fullName evidence="2">Meso-A2pm-adding enzyme</fullName>
    </alternativeName>
    <alternativeName>
        <fullName evidence="2">Meso-diaminopimelate-adding enzyme</fullName>
    </alternativeName>
    <alternativeName>
        <fullName evidence="2">UDP-MurNAc-L-Ala-D-Glu:meso-diaminopimelate ligase</fullName>
    </alternativeName>
    <alternativeName>
        <fullName evidence="2">UDP-MurNAc-tripeptide synthetase</fullName>
    </alternativeName>
    <alternativeName>
        <fullName evidence="2">UDP-N-acetylmuramyl-tripeptide synthetase</fullName>
    </alternativeName>
</protein>
<accession>A0A9X1IKY5</accession>
<evidence type="ECO:0000256" key="3">
    <source>
        <dbReference type="RuleBase" id="RU004135"/>
    </source>
</evidence>
<organism evidence="6 7">
    <name type="scientific">Marinomonas algarum</name>
    <dbReference type="NCBI Taxonomy" id="2883105"/>
    <lineage>
        <taxon>Bacteria</taxon>
        <taxon>Pseudomonadati</taxon>
        <taxon>Pseudomonadota</taxon>
        <taxon>Gammaproteobacteria</taxon>
        <taxon>Oceanospirillales</taxon>
        <taxon>Oceanospirillaceae</taxon>
        <taxon>Marinomonas</taxon>
    </lineage>
</organism>
<dbReference type="Pfam" id="PF02875">
    <property type="entry name" value="Mur_ligase_C"/>
    <property type="match status" value="1"/>
</dbReference>
<dbReference type="AlphaFoldDB" id="A0A9X1IKY5"/>
<dbReference type="GO" id="GO:0008360">
    <property type="term" value="P:regulation of cell shape"/>
    <property type="evidence" value="ECO:0007669"/>
    <property type="project" value="UniProtKB-KW"/>
</dbReference>
<comment type="catalytic activity">
    <reaction evidence="2">
        <text>UDP-N-acetyl-alpha-D-muramoyl-L-alanyl-D-glutamate + meso-2,6-diaminopimelate + ATP = UDP-N-acetyl-alpha-D-muramoyl-L-alanyl-gamma-D-glutamyl-meso-2,6-diaminopimelate + ADP + phosphate + H(+)</text>
        <dbReference type="Rhea" id="RHEA:23676"/>
        <dbReference type="ChEBI" id="CHEBI:15378"/>
        <dbReference type="ChEBI" id="CHEBI:30616"/>
        <dbReference type="ChEBI" id="CHEBI:43474"/>
        <dbReference type="ChEBI" id="CHEBI:57791"/>
        <dbReference type="ChEBI" id="CHEBI:83900"/>
        <dbReference type="ChEBI" id="CHEBI:83905"/>
        <dbReference type="ChEBI" id="CHEBI:456216"/>
        <dbReference type="EC" id="6.3.2.13"/>
    </reaction>
</comment>
<feature type="modified residue" description="N6-carboxylysine" evidence="2">
    <location>
        <position position="226"/>
    </location>
</feature>
<dbReference type="InterPro" id="IPR005761">
    <property type="entry name" value="UDP-N-AcMur-Glu-dNH2Pim_ligase"/>
</dbReference>
<dbReference type="InterPro" id="IPR013221">
    <property type="entry name" value="Mur_ligase_cen"/>
</dbReference>
<keyword evidence="2" id="KW-0067">ATP-binding</keyword>